<dbReference type="Pfam" id="PF02782">
    <property type="entry name" value="FGGY_C"/>
    <property type="match status" value="1"/>
</dbReference>
<evidence type="ECO:0000313" key="11">
    <source>
        <dbReference type="Proteomes" id="UP000256388"/>
    </source>
</evidence>
<dbReference type="InterPro" id="IPR043129">
    <property type="entry name" value="ATPase_NBD"/>
</dbReference>
<dbReference type="InterPro" id="IPR018484">
    <property type="entry name" value="FGGY_N"/>
</dbReference>
<keyword evidence="4 10" id="KW-0418">Kinase</keyword>
<dbReference type="Proteomes" id="UP000256388">
    <property type="component" value="Unassembled WGS sequence"/>
</dbReference>
<evidence type="ECO:0000256" key="4">
    <source>
        <dbReference type="ARBA" id="ARBA00022777"/>
    </source>
</evidence>
<dbReference type="SUPFAM" id="SSF53067">
    <property type="entry name" value="Actin-like ATPase domain"/>
    <property type="match status" value="2"/>
</dbReference>
<dbReference type="AlphaFoldDB" id="A0A347ZR12"/>
<evidence type="ECO:0000256" key="7">
    <source>
        <dbReference type="ARBA" id="ARBA00023308"/>
    </source>
</evidence>
<dbReference type="GO" id="GO:0005524">
    <property type="term" value="F:ATP binding"/>
    <property type="evidence" value="ECO:0007669"/>
    <property type="project" value="UniProtKB-KW"/>
</dbReference>
<dbReference type="GO" id="GO:0006071">
    <property type="term" value="P:glycerol metabolic process"/>
    <property type="evidence" value="ECO:0007669"/>
    <property type="project" value="TreeGrafter"/>
</dbReference>
<dbReference type="GO" id="GO:0019301">
    <property type="term" value="P:rhamnose catabolic process"/>
    <property type="evidence" value="ECO:0007669"/>
    <property type="project" value="InterPro"/>
</dbReference>
<gene>
    <name evidence="10" type="ORF">DFR64_1595</name>
</gene>
<dbReference type="RefSeq" id="WP_116224822.1">
    <property type="nucleotide sequence ID" value="NZ_QUMS01000001.1"/>
</dbReference>
<name>A0A347ZR12_9CHLR</name>
<dbReference type="GO" id="GO:0005829">
    <property type="term" value="C:cytosol"/>
    <property type="evidence" value="ECO:0007669"/>
    <property type="project" value="TreeGrafter"/>
</dbReference>
<dbReference type="Gene3D" id="3.30.420.40">
    <property type="match status" value="2"/>
</dbReference>
<proteinExistence type="inferred from homology"/>
<dbReference type="PANTHER" id="PTHR10196">
    <property type="entry name" value="SUGAR KINASE"/>
    <property type="match status" value="1"/>
</dbReference>
<keyword evidence="7" id="KW-0684">Rhamnose metabolism</keyword>
<keyword evidence="2" id="KW-0808">Transferase</keyword>
<keyword evidence="11" id="KW-1185">Reference proteome</keyword>
<evidence type="ECO:0000256" key="1">
    <source>
        <dbReference type="ARBA" id="ARBA00009156"/>
    </source>
</evidence>
<dbReference type="InterPro" id="IPR013449">
    <property type="entry name" value="Rhamnulokinase"/>
</dbReference>
<accession>A0A347ZR12</accession>
<dbReference type="EMBL" id="QUMS01000001">
    <property type="protein sequence ID" value="REG11703.1"/>
    <property type="molecule type" value="Genomic_DNA"/>
</dbReference>
<dbReference type="Pfam" id="PF00370">
    <property type="entry name" value="FGGY_N"/>
    <property type="match status" value="1"/>
</dbReference>
<sequence>MGLPFMRMLAFDLGASSGKMFLGNFNGSRLSMDVIRRFENRPTFLRNEIFWNVLDIYNNLEEGISIALQKERQINSIGFDSFSNDFGFLDKDGYFINQVHCYRDERTYRNADAIYARMPKDVMHKHSGNQNALFGTLMQLATMRLENQGYLLEGSGKMLFLPDLFSYFLTGEINSEYTISSVSQMMDFSKGNWSAEILDTFQIPRTLMADIVSPGTRVGKVNKTPIEVVAVCEHDTASAFLSAPMGEDAVIISSGTWSLVGVETQAHIISDYTFRHNIANEGGYPGHHRMLKNVMGLWLIQECQRAYVDIGQNFSIETLLGMAADETAFQCMINPNDERFFYPGDMPEKIREFCGQQGQPIPSTPGQIVRCVLESLALQYRLVIEELEQLTNRSYGSINIVGGGSYNVLLNQYVANVSGKPVIAGPGEATAIGNILVQLISFGEIGSIKEGRVMLKDSIEMKYYEPENQNAWNNRFEEYLQMIGEQEI</sequence>
<organism evidence="10 11">
    <name type="scientific">Pelolinea submarina</name>
    <dbReference type="NCBI Taxonomy" id="913107"/>
    <lineage>
        <taxon>Bacteria</taxon>
        <taxon>Bacillati</taxon>
        <taxon>Chloroflexota</taxon>
        <taxon>Anaerolineae</taxon>
        <taxon>Anaerolineales</taxon>
        <taxon>Anaerolineaceae</taxon>
        <taxon>Pelolinea</taxon>
    </lineage>
</organism>
<keyword evidence="5" id="KW-0067">ATP-binding</keyword>
<dbReference type="PANTHER" id="PTHR10196:SF93">
    <property type="entry name" value="L-RHAMNULOKINASE"/>
    <property type="match status" value="1"/>
</dbReference>
<evidence type="ECO:0000313" key="10">
    <source>
        <dbReference type="EMBL" id="REG11703.1"/>
    </source>
</evidence>
<feature type="domain" description="Carbohydrate kinase FGGY C-terminal" evidence="9">
    <location>
        <begin position="252"/>
        <end position="441"/>
    </location>
</feature>
<comment type="caution">
    <text evidence="10">The sequence shown here is derived from an EMBL/GenBank/DDBJ whole genome shotgun (WGS) entry which is preliminary data.</text>
</comment>
<evidence type="ECO:0000256" key="3">
    <source>
        <dbReference type="ARBA" id="ARBA00022741"/>
    </source>
</evidence>
<dbReference type="GO" id="GO:0004370">
    <property type="term" value="F:glycerol kinase activity"/>
    <property type="evidence" value="ECO:0007669"/>
    <property type="project" value="TreeGrafter"/>
</dbReference>
<evidence type="ECO:0000256" key="2">
    <source>
        <dbReference type="ARBA" id="ARBA00022679"/>
    </source>
</evidence>
<keyword evidence="6" id="KW-1015">Disulfide bond</keyword>
<dbReference type="GO" id="GO:0008993">
    <property type="term" value="F:rhamnulokinase activity"/>
    <property type="evidence" value="ECO:0007669"/>
    <property type="project" value="InterPro"/>
</dbReference>
<evidence type="ECO:0000256" key="5">
    <source>
        <dbReference type="ARBA" id="ARBA00022840"/>
    </source>
</evidence>
<dbReference type="CDD" id="cd07771">
    <property type="entry name" value="ASKHA_NBD_FGGY_RhaB-like"/>
    <property type="match status" value="1"/>
</dbReference>
<feature type="domain" description="Carbohydrate kinase FGGY N-terminal" evidence="8">
    <location>
        <begin position="8"/>
        <end position="224"/>
    </location>
</feature>
<comment type="similarity">
    <text evidence="1">Belongs to the FGGY kinase family.</text>
</comment>
<evidence type="ECO:0000259" key="8">
    <source>
        <dbReference type="Pfam" id="PF00370"/>
    </source>
</evidence>
<evidence type="ECO:0000256" key="6">
    <source>
        <dbReference type="ARBA" id="ARBA00023157"/>
    </source>
</evidence>
<keyword evidence="3" id="KW-0547">Nucleotide-binding</keyword>
<reference evidence="10 11" key="1">
    <citation type="submission" date="2018-08" db="EMBL/GenBank/DDBJ databases">
        <title>Genomic Encyclopedia of Type Strains, Phase IV (KMG-IV): sequencing the most valuable type-strain genomes for metagenomic binning, comparative biology and taxonomic classification.</title>
        <authorList>
            <person name="Goeker M."/>
        </authorList>
    </citation>
    <scope>NUCLEOTIDE SEQUENCE [LARGE SCALE GENOMIC DNA]</scope>
    <source>
        <strain evidence="10 11">DSM 23923</strain>
    </source>
</reference>
<protein>
    <submittedName>
        <fullName evidence="10">Rhamnulokinase</fullName>
    </submittedName>
</protein>
<dbReference type="InterPro" id="IPR018485">
    <property type="entry name" value="FGGY_C"/>
</dbReference>
<evidence type="ECO:0000259" key="9">
    <source>
        <dbReference type="Pfam" id="PF02782"/>
    </source>
</evidence>